<comment type="caution">
    <text evidence="5">The sequence shown here is derived from an EMBL/GenBank/DDBJ whole genome shotgun (WGS) entry which is preliminary data.</text>
</comment>
<dbReference type="EMBL" id="QWIK01000448">
    <property type="protein sequence ID" value="RMY06009.1"/>
    <property type="molecule type" value="Genomic_DNA"/>
</dbReference>
<evidence type="ECO:0000259" key="4">
    <source>
        <dbReference type="Pfam" id="PF01494"/>
    </source>
</evidence>
<dbReference type="AlphaFoldDB" id="A0A3M6YT09"/>
<dbReference type="PANTHER" id="PTHR46720:SF3">
    <property type="entry name" value="FAD-BINDING DOMAIN-CONTAINING PROTEIN-RELATED"/>
    <property type="match status" value="1"/>
</dbReference>
<gene>
    <name evidence="5" type="ORF">D0868_06094</name>
</gene>
<keyword evidence="1" id="KW-0285">Flavoprotein</keyword>
<dbReference type="GO" id="GO:0071949">
    <property type="term" value="F:FAD binding"/>
    <property type="evidence" value="ECO:0007669"/>
    <property type="project" value="InterPro"/>
</dbReference>
<proteinExistence type="predicted"/>
<evidence type="ECO:0000313" key="5">
    <source>
        <dbReference type="EMBL" id="RMY06009.1"/>
    </source>
</evidence>
<evidence type="ECO:0000256" key="2">
    <source>
        <dbReference type="ARBA" id="ARBA00022827"/>
    </source>
</evidence>
<dbReference type="InterPro" id="IPR036188">
    <property type="entry name" value="FAD/NAD-bd_sf"/>
</dbReference>
<reference evidence="5 6" key="1">
    <citation type="journal article" date="2018" name="BMC Genomics">
        <title>Genomic evidence for intraspecific hybridization in a clonal and extremely halotolerant yeast.</title>
        <authorList>
            <person name="Gostincar C."/>
            <person name="Stajich J.E."/>
            <person name="Zupancic J."/>
            <person name="Zalar P."/>
            <person name="Gunde-Cimerman N."/>
        </authorList>
    </citation>
    <scope>NUCLEOTIDE SEQUENCE [LARGE SCALE GENOMIC DNA]</scope>
    <source>
        <strain evidence="5 6">EXF-6654</strain>
    </source>
</reference>
<dbReference type="Proteomes" id="UP000282582">
    <property type="component" value="Unassembled WGS sequence"/>
</dbReference>
<sequence>MDMLRPDLYKRMLRAIPEGIIQFSKAVEKIESEPHLVRLHFQDGTASEVEFLVGADGISSIIRKRFWGASPKRPRNLHVTGGYPFNDTPKAEKLREVKSSRLTQGPSKAHTAQFLARDGQHWSKGRATLSGNAAHPTSPYATYGAEMSTCDGYFIGQCLAGLDLNEAFAVEKALQKYESKRLAHTSKQVQAAVNLGQMVHHSMLRPVRNLVLDYIWLLQSHVGEENPREIVA</sequence>
<name>A0A3M6YT09_HORWE</name>
<dbReference type="Pfam" id="PF01494">
    <property type="entry name" value="FAD_binding_3"/>
    <property type="match status" value="1"/>
</dbReference>
<protein>
    <recommendedName>
        <fullName evidence="4">FAD-binding domain-containing protein</fullName>
    </recommendedName>
</protein>
<evidence type="ECO:0000256" key="1">
    <source>
        <dbReference type="ARBA" id="ARBA00022630"/>
    </source>
</evidence>
<organism evidence="5 6">
    <name type="scientific">Hortaea werneckii</name>
    <name type="common">Black yeast</name>
    <name type="synonym">Cladosporium werneckii</name>
    <dbReference type="NCBI Taxonomy" id="91943"/>
    <lineage>
        <taxon>Eukaryota</taxon>
        <taxon>Fungi</taxon>
        <taxon>Dikarya</taxon>
        <taxon>Ascomycota</taxon>
        <taxon>Pezizomycotina</taxon>
        <taxon>Dothideomycetes</taxon>
        <taxon>Dothideomycetidae</taxon>
        <taxon>Mycosphaerellales</taxon>
        <taxon>Teratosphaeriaceae</taxon>
        <taxon>Hortaea</taxon>
    </lineage>
</organism>
<keyword evidence="3" id="KW-0560">Oxidoreductase</keyword>
<dbReference type="PANTHER" id="PTHR46720">
    <property type="entry name" value="HYDROXYLASE, PUTATIVE (AFU_ORTHOLOGUE AFUA_3G01460)-RELATED"/>
    <property type="match status" value="1"/>
</dbReference>
<evidence type="ECO:0000256" key="3">
    <source>
        <dbReference type="ARBA" id="ARBA00023002"/>
    </source>
</evidence>
<feature type="domain" description="FAD-binding" evidence="4">
    <location>
        <begin position="94"/>
        <end position="191"/>
    </location>
</feature>
<dbReference type="VEuPathDB" id="FungiDB:BTJ68_09028"/>
<dbReference type="Gene3D" id="3.50.50.60">
    <property type="entry name" value="FAD/NAD(P)-binding domain"/>
    <property type="match status" value="2"/>
</dbReference>
<accession>A0A3M6YT09</accession>
<dbReference type="SUPFAM" id="SSF51905">
    <property type="entry name" value="FAD/NAD(P)-binding domain"/>
    <property type="match status" value="1"/>
</dbReference>
<evidence type="ECO:0000313" key="6">
    <source>
        <dbReference type="Proteomes" id="UP000282582"/>
    </source>
</evidence>
<keyword evidence="2" id="KW-0274">FAD</keyword>
<dbReference type="GO" id="GO:0016491">
    <property type="term" value="F:oxidoreductase activity"/>
    <property type="evidence" value="ECO:0007669"/>
    <property type="project" value="UniProtKB-KW"/>
</dbReference>
<dbReference type="InterPro" id="IPR002938">
    <property type="entry name" value="FAD-bd"/>
</dbReference>
<dbReference type="GO" id="GO:0044550">
    <property type="term" value="P:secondary metabolite biosynthetic process"/>
    <property type="evidence" value="ECO:0007669"/>
    <property type="project" value="TreeGrafter"/>
</dbReference>
<dbReference type="InterPro" id="IPR051104">
    <property type="entry name" value="FAD_monoxygenase"/>
</dbReference>